<protein>
    <submittedName>
        <fullName evidence="1">Uncharacterized protein</fullName>
    </submittedName>
</protein>
<name>A0A0L6V9T7_9BASI</name>
<dbReference type="VEuPathDB" id="FungiDB:VP01_2126g1"/>
<dbReference type="AlphaFoldDB" id="A0A0L6V9T7"/>
<dbReference type="EMBL" id="LAVV01006977">
    <property type="protein sequence ID" value="KNZ57561.1"/>
    <property type="molecule type" value="Genomic_DNA"/>
</dbReference>
<dbReference type="STRING" id="27349.A0A0L6V9T7"/>
<evidence type="ECO:0000313" key="2">
    <source>
        <dbReference type="Proteomes" id="UP000037035"/>
    </source>
</evidence>
<sequence>MSDISPSASGNTPGRSLLCTSDTNYINKHPNQTLSDAEDYPPTYENFAAFPLDHWFWNKRLYYYSKAPWATNPNYKINFNFLRRQAVGWGVAYCNLLADSVAYISNRNSCFIFYFIFFSSFGVFQKLMCPPVCGQVSLVWTRALKSFRTIT</sequence>
<keyword evidence="2" id="KW-1185">Reference proteome</keyword>
<dbReference type="Proteomes" id="UP000037035">
    <property type="component" value="Unassembled WGS sequence"/>
</dbReference>
<accession>A0A0L6V9T7</accession>
<dbReference type="PANTHER" id="PTHR33096:SF1">
    <property type="entry name" value="CXC1-LIKE CYSTEINE CLUSTER ASSOCIATED WITH KDZ TRANSPOSASES DOMAIN-CONTAINING PROTEIN"/>
    <property type="match status" value="1"/>
</dbReference>
<dbReference type="PANTHER" id="PTHR33096">
    <property type="entry name" value="CXC2 DOMAIN-CONTAINING PROTEIN"/>
    <property type="match status" value="1"/>
</dbReference>
<comment type="caution">
    <text evidence="1">The sequence shown here is derived from an EMBL/GenBank/DDBJ whole genome shotgun (WGS) entry which is preliminary data.</text>
</comment>
<organism evidence="1 2">
    <name type="scientific">Puccinia sorghi</name>
    <dbReference type="NCBI Taxonomy" id="27349"/>
    <lineage>
        <taxon>Eukaryota</taxon>
        <taxon>Fungi</taxon>
        <taxon>Dikarya</taxon>
        <taxon>Basidiomycota</taxon>
        <taxon>Pucciniomycotina</taxon>
        <taxon>Pucciniomycetes</taxon>
        <taxon>Pucciniales</taxon>
        <taxon>Pucciniaceae</taxon>
        <taxon>Puccinia</taxon>
    </lineage>
</organism>
<evidence type="ECO:0000313" key="1">
    <source>
        <dbReference type="EMBL" id="KNZ57561.1"/>
    </source>
</evidence>
<gene>
    <name evidence="1" type="ORF">VP01_2126g1</name>
</gene>
<reference evidence="1 2" key="1">
    <citation type="submission" date="2015-08" db="EMBL/GenBank/DDBJ databases">
        <title>Next Generation Sequencing and Analysis of the Genome of Puccinia sorghi L Schw, the Causal Agent of Maize Common Rust.</title>
        <authorList>
            <person name="Rochi L."/>
            <person name="Burguener G."/>
            <person name="Darino M."/>
            <person name="Turjanski A."/>
            <person name="Kreff E."/>
            <person name="Dieguez M.J."/>
            <person name="Sacco F."/>
        </authorList>
    </citation>
    <scope>NUCLEOTIDE SEQUENCE [LARGE SCALE GENOMIC DNA]</scope>
    <source>
        <strain evidence="1 2">RO10H11247</strain>
    </source>
</reference>
<proteinExistence type="predicted"/>